<evidence type="ECO:0000256" key="3">
    <source>
        <dbReference type="ARBA" id="ARBA00022801"/>
    </source>
</evidence>
<evidence type="ECO:0000313" key="6">
    <source>
        <dbReference type="EMBL" id="CAB4630369.1"/>
    </source>
</evidence>
<dbReference type="Gene3D" id="3.90.45.10">
    <property type="entry name" value="Peptide deformylase"/>
    <property type="match status" value="1"/>
</dbReference>
<dbReference type="GO" id="GO:0006412">
    <property type="term" value="P:translation"/>
    <property type="evidence" value="ECO:0007669"/>
    <property type="project" value="UniProtKB-KW"/>
</dbReference>
<evidence type="ECO:0000256" key="5">
    <source>
        <dbReference type="ARBA" id="ARBA00037114"/>
    </source>
</evidence>
<evidence type="ECO:0000256" key="1">
    <source>
        <dbReference type="ARBA" id="ARBA00010759"/>
    </source>
</evidence>
<dbReference type="EMBL" id="CAEZVS010000013">
    <property type="protein sequence ID" value="CAB4630369.1"/>
    <property type="molecule type" value="Genomic_DNA"/>
</dbReference>
<dbReference type="PRINTS" id="PR01576">
    <property type="entry name" value="PDEFORMYLASE"/>
</dbReference>
<keyword evidence="4" id="KW-0648">Protein biosynthesis</keyword>
<evidence type="ECO:0000256" key="2">
    <source>
        <dbReference type="ARBA" id="ARBA00022723"/>
    </source>
</evidence>
<sequence length="187" mass="21168">MIRPIRIYGDPVLHQRAAEVEVFDQELKNLVQDLFDSMDKAPGVGLAAPQIGVSQRVFVYSYPDDDDTPRRGVVINPTLSHTPLDPGEADEELESEGCLSFPGERFALKRGDRVVVEGVDLDQNPVRIEAEGWFARIFQHEFDHLNGIIYVDKLSFETRKEAFELMKELGWNKPGVSWLPGTDKLED</sequence>
<accession>A0A6J6J2E7</accession>
<evidence type="ECO:0000256" key="4">
    <source>
        <dbReference type="ARBA" id="ARBA00022917"/>
    </source>
</evidence>
<dbReference type="NCBIfam" id="TIGR00079">
    <property type="entry name" value="pept_deformyl"/>
    <property type="match status" value="1"/>
</dbReference>
<comment type="function">
    <text evidence="5">Removes the formyl group from the N-terminal Met of newly synthesized proteins.</text>
</comment>
<protein>
    <submittedName>
        <fullName evidence="6">Unannotated protein</fullName>
    </submittedName>
</protein>
<gene>
    <name evidence="6" type="ORF">UFOPK2106_00198</name>
</gene>
<dbReference type="InterPro" id="IPR036821">
    <property type="entry name" value="Peptide_deformylase_sf"/>
</dbReference>
<dbReference type="SUPFAM" id="SSF56420">
    <property type="entry name" value="Peptide deformylase"/>
    <property type="match status" value="1"/>
</dbReference>
<organism evidence="6">
    <name type="scientific">freshwater metagenome</name>
    <dbReference type="NCBI Taxonomy" id="449393"/>
    <lineage>
        <taxon>unclassified sequences</taxon>
        <taxon>metagenomes</taxon>
        <taxon>ecological metagenomes</taxon>
    </lineage>
</organism>
<dbReference type="NCBIfam" id="NF001159">
    <property type="entry name" value="PRK00150.1-3"/>
    <property type="match status" value="1"/>
</dbReference>
<dbReference type="AlphaFoldDB" id="A0A6J6J2E7"/>
<proteinExistence type="inferred from homology"/>
<dbReference type="PANTHER" id="PTHR10458">
    <property type="entry name" value="PEPTIDE DEFORMYLASE"/>
    <property type="match status" value="1"/>
</dbReference>
<reference evidence="6" key="1">
    <citation type="submission" date="2020-05" db="EMBL/GenBank/DDBJ databases">
        <authorList>
            <person name="Chiriac C."/>
            <person name="Salcher M."/>
            <person name="Ghai R."/>
            <person name="Kavagutti S V."/>
        </authorList>
    </citation>
    <scope>NUCLEOTIDE SEQUENCE</scope>
</reference>
<dbReference type="HAMAP" id="MF_00163">
    <property type="entry name" value="Pep_deformylase"/>
    <property type="match status" value="1"/>
</dbReference>
<dbReference type="PIRSF" id="PIRSF004749">
    <property type="entry name" value="Pep_def"/>
    <property type="match status" value="1"/>
</dbReference>
<dbReference type="GO" id="GO:0046872">
    <property type="term" value="F:metal ion binding"/>
    <property type="evidence" value="ECO:0007669"/>
    <property type="project" value="UniProtKB-KW"/>
</dbReference>
<dbReference type="Pfam" id="PF01327">
    <property type="entry name" value="Pep_deformylase"/>
    <property type="match status" value="1"/>
</dbReference>
<keyword evidence="2" id="KW-0479">Metal-binding</keyword>
<dbReference type="CDD" id="cd00487">
    <property type="entry name" value="Pep_deformylase"/>
    <property type="match status" value="1"/>
</dbReference>
<name>A0A6J6J2E7_9ZZZZ</name>
<dbReference type="PANTHER" id="PTHR10458:SF2">
    <property type="entry name" value="PEPTIDE DEFORMYLASE, MITOCHONDRIAL"/>
    <property type="match status" value="1"/>
</dbReference>
<dbReference type="InterPro" id="IPR023635">
    <property type="entry name" value="Peptide_deformylase"/>
</dbReference>
<keyword evidence="3" id="KW-0378">Hydrolase</keyword>
<dbReference type="GO" id="GO:0042586">
    <property type="term" value="F:peptide deformylase activity"/>
    <property type="evidence" value="ECO:0007669"/>
    <property type="project" value="InterPro"/>
</dbReference>
<comment type="similarity">
    <text evidence="1">Belongs to the polypeptide deformylase family.</text>
</comment>